<sequence length="99" mass="10588">MWEQARLRAFAAAMGEFMSSAAEGVRALGQGLVDMQRSHVQVAGLFAEDTAKLDAGALYARLLSFHDELARAAAEVPPRPASRPAHISRPASRPTSRAS</sequence>
<proteinExistence type="predicted"/>
<evidence type="ECO:0000256" key="1">
    <source>
        <dbReference type="SAM" id="MobiDB-lite"/>
    </source>
</evidence>
<evidence type="ECO:0000313" key="2">
    <source>
        <dbReference type="EMBL" id="CAD8649983.1"/>
    </source>
</evidence>
<dbReference type="EMBL" id="HBEZ01047942">
    <property type="protein sequence ID" value="CAD8649983.1"/>
    <property type="molecule type" value="Transcribed_RNA"/>
</dbReference>
<feature type="region of interest" description="Disordered" evidence="1">
    <location>
        <begin position="74"/>
        <end position="99"/>
    </location>
</feature>
<organism evidence="2">
    <name type="scientific">Cryptomonas curvata</name>
    <dbReference type="NCBI Taxonomy" id="233186"/>
    <lineage>
        <taxon>Eukaryota</taxon>
        <taxon>Cryptophyceae</taxon>
        <taxon>Cryptomonadales</taxon>
        <taxon>Cryptomonadaceae</taxon>
        <taxon>Cryptomonas</taxon>
    </lineage>
</organism>
<name>A0A7S0MUK0_9CRYP</name>
<accession>A0A7S0MUK0</accession>
<gene>
    <name evidence="2" type="ORF">CCUR1050_LOCUS26359</name>
</gene>
<dbReference type="AlphaFoldDB" id="A0A7S0MUK0"/>
<reference evidence="2" key="1">
    <citation type="submission" date="2021-01" db="EMBL/GenBank/DDBJ databases">
        <authorList>
            <person name="Corre E."/>
            <person name="Pelletier E."/>
            <person name="Niang G."/>
            <person name="Scheremetjew M."/>
            <person name="Finn R."/>
            <person name="Kale V."/>
            <person name="Holt S."/>
            <person name="Cochrane G."/>
            <person name="Meng A."/>
            <person name="Brown T."/>
            <person name="Cohen L."/>
        </authorList>
    </citation>
    <scope>NUCLEOTIDE SEQUENCE</scope>
    <source>
        <strain evidence="2">CCAP979/52</strain>
    </source>
</reference>
<protein>
    <submittedName>
        <fullName evidence="2">Uncharacterized protein</fullName>
    </submittedName>
</protein>